<comment type="caution">
    <text evidence="1">The sequence shown here is derived from an EMBL/GenBank/DDBJ whole genome shotgun (WGS) entry which is preliminary data.</text>
</comment>
<name>A0ABQ0JPX4_9VIBR</name>
<evidence type="ECO:0000313" key="2">
    <source>
        <dbReference type="Proteomes" id="UP000029223"/>
    </source>
</evidence>
<accession>A0ABQ0JPX4</accession>
<dbReference type="EMBL" id="BBMS01000093">
    <property type="protein sequence ID" value="GAL30395.1"/>
    <property type="molecule type" value="Genomic_DNA"/>
</dbReference>
<gene>
    <name evidence="1" type="ORF">JCM19239_5312</name>
</gene>
<proteinExistence type="predicted"/>
<reference evidence="2" key="1">
    <citation type="submission" date="2014-09" db="EMBL/GenBank/DDBJ databases">
        <title>Vibrio variabilis JCM 19239. (C206) whole genome shotgun sequence.</title>
        <authorList>
            <person name="Sawabe T."/>
            <person name="Meirelles P."/>
            <person name="Nakanishi M."/>
            <person name="Sayaka M."/>
            <person name="Hattori M."/>
            <person name="Ohkuma M."/>
        </authorList>
    </citation>
    <scope>NUCLEOTIDE SEQUENCE [LARGE SCALE GENOMIC DNA]</scope>
    <source>
        <strain evidence="2">JCM 19239</strain>
    </source>
</reference>
<dbReference type="Proteomes" id="UP000029223">
    <property type="component" value="Unassembled WGS sequence"/>
</dbReference>
<reference evidence="2" key="2">
    <citation type="submission" date="2014-09" db="EMBL/GenBank/DDBJ databases">
        <authorList>
            <consortium name="NBRP consortium"/>
            <person name="Sawabe T."/>
            <person name="Meirelles P."/>
            <person name="Nakanishi M."/>
            <person name="Sayaka M."/>
            <person name="Hattori M."/>
            <person name="Ohkuma M."/>
        </authorList>
    </citation>
    <scope>NUCLEOTIDE SEQUENCE [LARGE SCALE GENOMIC DNA]</scope>
    <source>
        <strain evidence="2">JCM 19239</strain>
    </source>
</reference>
<keyword evidence="2" id="KW-1185">Reference proteome</keyword>
<sequence length="60" mass="7131">MSQYTKKYYRLNTKHLEPILLAQIRTGEPDVVIDKYFIEGDKSSLPSIEFLRELQRITDE</sequence>
<organism evidence="1 2">
    <name type="scientific">Vibrio variabilis</name>
    <dbReference type="NCBI Taxonomy" id="990271"/>
    <lineage>
        <taxon>Bacteria</taxon>
        <taxon>Pseudomonadati</taxon>
        <taxon>Pseudomonadota</taxon>
        <taxon>Gammaproteobacteria</taxon>
        <taxon>Vibrionales</taxon>
        <taxon>Vibrionaceae</taxon>
        <taxon>Vibrio</taxon>
    </lineage>
</organism>
<protein>
    <submittedName>
        <fullName evidence="1">Uncharacterized protein</fullName>
    </submittedName>
</protein>
<evidence type="ECO:0000313" key="1">
    <source>
        <dbReference type="EMBL" id="GAL30395.1"/>
    </source>
</evidence>